<proteinExistence type="predicted"/>
<keyword evidence="3" id="KW-1185">Reference proteome</keyword>
<feature type="transmembrane region" description="Helical" evidence="1">
    <location>
        <begin position="215"/>
        <end position="235"/>
    </location>
</feature>
<organism evidence="2 3">
    <name type="scientific">Streptomyces albireticuli</name>
    <dbReference type="NCBI Taxonomy" id="1940"/>
    <lineage>
        <taxon>Bacteria</taxon>
        <taxon>Bacillati</taxon>
        <taxon>Actinomycetota</taxon>
        <taxon>Actinomycetes</taxon>
        <taxon>Kitasatosporales</taxon>
        <taxon>Streptomycetaceae</taxon>
        <taxon>Streptomyces</taxon>
    </lineage>
</organism>
<sequence>MYPELKGRTAWHAGGGLQRALSVFLLITGCVLLGIGAWFLARVPAAVDRTEGFRDARACAADTAPRPGEDCVRGFPATVAEVHTSKRKNDTSWIRFSDYALPSGKVTFRGEDDATAEQWRPGDRATVSVWHGDVVTLTVGDERLRVGTVRIDGLAYGTAAMCGLAGGVICLLYGGFGLAMGRRDGCTPGNKNDVLRPVAVTAGCWVVLPWPVVELLGLPICMTAALWLAGAAFTLRAAGNAVYRYRLDARPGEDPAAHSPRLDRLFGERGGLLPWKRHDTSAEEAGIAEGRRVEFPGSLPGDTRFSARHSPVTILGLEGGSLYAAPAGHMGKLAKRVPLEEYRLAGVRRLHPSVGSDGKRTDQRRWHVAEFEPADGDSERLYVATEPYRLRRILRLMA</sequence>
<keyword evidence="1" id="KW-1133">Transmembrane helix</keyword>
<evidence type="ECO:0000313" key="2">
    <source>
        <dbReference type="EMBL" id="PAU49020.1"/>
    </source>
</evidence>
<dbReference type="PROSITE" id="PS51257">
    <property type="entry name" value="PROKAR_LIPOPROTEIN"/>
    <property type="match status" value="1"/>
</dbReference>
<reference evidence="2 3" key="1">
    <citation type="submission" date="2017-08" db="EMBL/GenBank/DDBJ databases">
        <title>Genome sequence of Streptomyces albireticuli NRRL B-1670.</title>
        <authorList>
            <person name="Graham D.E."/>
            <person name="Mahan K.M."/>
            <person name="Klingeman D.M."/>
            <person name="Hettich R.L."/>
            <person name="Parry R.J."/>
            <person name="Spain J.C."/>
        </authorList>
    </citation>
    <scope>NUCLEOTIDE SEQUENCE [LARGE SCALE GENOMIC DNA]</scope>
    <source>
        <strain evidence="2 3">NRRL B-1670</strain>
    </source>
</reference>
<name>A0A2A2DCE6_9ACTN</name>
<evidence type="ECO:0000256" key="1">
    <source>
        <dbReference type="SAM" id="Phobius"/>
    </source>
</evidence>
<feature type="transmembrane region" description="Helical" evidence="1">
    <location>
        <begin position="20"/>
        <end position="41"/>
    </location>
</feature>
<gene>
    <name evidence="2" type="ORF">CK936_10115</name>
</gene>
<comment type="caution">
    <text evidence="2">The sequence shown here is derived from an EMBL/GenBank/DDBJ whole genome shotgun (WGS) entry which is preliminary data.</text>
</comment>
<dbReference type="Proteomes" id="UP000218944">
    <property type="component" value="Unassembled WGS sequence"/>
</dbReference>
<protein>
    <submittedName>
        <fullName evidence="2">Uncharacterized protein</fullName>
    </submittedName>
</protein>
<keyword evidence="1" id="KW-0812">Transmembrane</keyword>
<keyword evidence="1" id="KW-0472">Membrane</keyword>
<accession>A0A2A2DCE6</accession>
<dbReference type="EMBL" id="NSJV01000199">
    <property type="protein sequence ID" value="PAU49020.1"/>
    <property type="molecule type" value="Genomic_DNA"/>
</dbReference>
<dbReference type="AlphaFoldDB" id="A0A2A2DCE6"/>
<feature type="transmembrane region" description="Helical" evidence="1">
    <location>
        <begin position="153"/>
        <end position="174"/>
    </location>
</feature>
<evidence type="ECO:0000313" key="3">
    <source>
        <dbReference type="Proteomes" id="UP000218944"/>
    </source>
</evidence>